<dbReference type="Pfam" id="PF02518">
    <property type="entry name" value="HATPase_c"/>
    <property type="match status" value="1"/>
</dbReference>
<feature type="modified residue" description="4-aspartylphosphate" evidence="2">
    <location>
        <position position="214"/>
    </location>
</feature>
<evidence type="ECO:0000259" key="4">
    <source>
        <dbReference type="PROSITE" id="PS50109"/>
    </source>
</evidence>
<dbReference type="PROSITE" id="PS50109">
    <property type="entry name" value="HIS_KIN"/>
    <property type="match status" value="1"/>
</dbReference>
<organism evidence="6 7">
    <name type="scientific">Agarivorans aestuarii</name>
    <dbReference type="NCBI Taxonomy" id="1563703"/>
    <lineage>
        <taxon>Bacteria</taxon>
        <taxon>Pseudomonadati</taxon>
        <taxon>Pseudomonadota</taxon>
        <taxon>Gammaproteobacteria</taxon>
        <taxon>Alteromonadales</taxon>
        <taxon>Alteromonadaceae</taxon>
        <taxon>Agarivorans</taxon>
    </lineage>
</organism>
<evidence type="ECO:0000259" key="5">
    <source>
        <dbReference type="PROSITE" id="PS50110"/>
    </source>
</evidence>
<feature type="region of interest" description="Disordered" evidence="3">
    <location>
        <begin position="129"/>
        <end position="158"/>
    </location>
</feature>
<evidence type="ECO:0000256" key="1">
    <source>
        <dbReference type="ARBA" id="ARBA00022553"/>
    </source>
</evidence>
<dbReference type="InterPro" id="IPR036097">
    <property type="entry name" value="HisK_dim/P_sf"/>
</dbReference>
<evidence type="ECO:0000313" key="7">
    <source>
        <dbReference type="Proteomes" id="UP001310248"/>
    </source>
</evidence>
<dbReference type="SUPFAM" id="SSF55874">
    <property type="entry name" value="ATPase domain of HSP90 chaperone/DNA topoisomerase II/histidine kinase"/>
    <property type="match status" value="1"/>
</dbReference>
<comment type="caution">
    <text evidence="6">The sequence shown here is derived from an EMBL/GenBank/DDBJ whole genome shotgun (WGS) entry which is preliminary data.</text>
</comment>
<dbReference type="CDD" id="cd19920">
    <property type="entry name" value="REC_PA4781-like"/>
    <property type="match status" value="1"/>
</dbReference>
<feature type="domain" description="Response regulatory" evidence="5">
    <location>
        <begin position="7"/>
        <end position="124"/>
    </location>
</feature>
<dbReference type="Proteomes" id="UP001310248">
    <property type="component" value="Unassembled WGS sequence"/>
</dbReference>
<dbReference type="Gene3D" id="3.30.565.10">
    <property type="entry name" value="Histidine kinase-like ATPase, C-terminal domain"/>
    <property type="match status" value="1"/>
</dbReference>
<proteinExistence type="predicted"/>
<evidence type="ECO:0000313" key="6">
    <source>
        <dbReference type="EMBL" id="MEE1673308.1"/>
    </source>
</evidence>
<evidence type="ECO:0000256" key="2">
    <source>
        <dbReference type="PROSITE-ProRule" id="PRU00169"/>
    </source>
</evidence>
<dbReference type="PROSITE" id="PS50110">
    <property type="entry name" value="RESPONSE_REGULATORY"/>
    <property type="match status" value="2"/>
</dbReference>
<dbReference type="SMART" id="SM00448">
    <property type="entry name" value="REC"/>
    <property type="match status" value="2"/>
</dbReference>
<dbReference type="InterPro" id="IPR036890">
    <property type="entry name" value="HATPase_C_sf"/>
</dbReference>
<dbReference type="InterPro" id="IPR005467">
    <property type="entry name" value="His_kinase_dom"/>
</dbReference>
<name>A0ABU7G1L4_9ALTE</name>
<reference evidence="6 7" key="2">
    <citation type="submission" date="2023-12" db="EMBL/GenBank/DDBJ databases">
        <authorList>
            <consortium name="Cladostephus spongiosus"/>
            <person name="Lorente B."/>
            <person name="Cabral C."/>
            <person name="Frias J."/>
            <person name="Faria J."/>
            <person name="Toubarro D."/>
        </authorList>
    </citation>
    <scope>NUCLEOTIDE SEQUENCE [LARGE SCALE GENOMIC DNA]</scope>
    <source>
        <strain evidence="6 7">ZMCS4</strain>
    </source>
</reference>
<evidence type="ECO:0000256" key="3">
    <source>
        <dbReference type="SAM" id="MobiDB-lite"/>
    </source>
</evidence>
<feature type="domain" description="Response regulatory" evidence="5">
    <location>
        <begin position="165"/>
        <end position="281"/>
    </location>
</feature>
<sequence>MQLNKLTVLIVDDMAPIRKITYEQLRRFGIGQVIQAENGAQALNVLKKRNVDLILSDWNMPVMTGIEFLKQVRQSETWRHIPFIMITAEAERDRVSEAIGQGVTDLIIKPFTTALLQARLQQAAKGDVRNRQSLVNEDEPELEEVQLADPEPETPAPISTTKQNTILVVDDTPENLTLLGGLLRDDYRVLLTKTGKKALEICCSETPPDLVLLDVMMPEMDGYEVLEKLRQHPNSQHIPVIFVTALTEIGDQTKGLEGGAIDYITKPIQPELLKLRVRNHLRSVDLQKHLQSDLDNLIEKEKLKNSVDQLLRHDLKGPIAGIVALAEQIKTDRHTTASITESSVMIDELSMQLLNMINLSTELYKIEQGRFELKAKPFSVHSMLKKMLTVVRKTFSSKQLLMYLEPEEEDPGNEVLALGDESLSYSLFFNLLKNACEAAPSRSRVSVSIEVIQQQVLITTENVGAVPEAIRENFWEKYVTSGKETGTGLGTYSVSLLSDAQNGEVSMRTSDKDNTTTITVALPLSN</sequence>
<dbReference type="SUPFAM" id="SSF47384">
    <property type="entry name" value="Homodimeric domain of signal transducing histidine kinase"/>
    <property type="match status" value="1"/>
</dbReference>
<reference evidence="7" key="1">
    <citation type="submission" date="2023-07" db="EMBL/GenBank/DDBJ databases">
        <title>Draft genome sequence of Agarivorans aestuarii strain ZMCS4, a CAZymes producing bacteria isolated from the marine brown algae Clodostephus spongiosus.</title>
        <authorList>
            <person name="Lorente B."/>
            <person name="Cabral C."/>
            <person name="Frias J."/>
            <person name="Faria J."/>
            <person name="Toubarro D."/>
        </authorList>
    </citation>
    <scope>NUCLEOTIDE SEQUENCE [LARGE SCALE GENOMIC DNA]</scope>
    <source>
        <strain evidence="7">ZMCS4</strain>
    </source>
</reference>
<accession>A0ABU7G1L4</accession>
<feature type="compositionally biased region" description="Acidic residues" evidence="3">
    <location>
        <begin position="136"/>
        <end position="152"/>
    </location>
</feature>
<dbReference type="SMART" id="SM00387">
    <property type="entry name" value="HATPase_c"/>
    <property type="match status" value="1"/>
</dbReference>
<dbReference type="EMBL" id="JAYDYW010000004">
    <property type="protein sequence ID" value="MEE1673308.1"/>
    <property type="molecule type" value="Genomic_DNA"/>
</dbReference>
<keyword evidence="1 2" id="KW-0597">Phosphoprotein</keyword>
<dbReference type="InterPro" id="IPR003594">
    <property type="entry name" value="HATPase_dom"/>
</dbReference>
<dbReference type="Pfam" id="PF00072">
    <property type="entry name" value="Response_reg"/>
    <property type="match status" value="2"/>
</dbReference>
<dbReference type="PANTHER" id="PTHR43547">
    <property type="entry name" value="TWO-COMPONENT HISTIDINE KINASE"/>
    <property type="match status" value="1"/>
</dbReference>
<keyword evidence="7" id="KW-1185">Reference proteome</keyword>
<dbReference type="PANTHER" id="PTHR43547:SF2">
    <property type="entry name" value="HYBRID SIGNAL TRANSDUCTION HISTIDINE KINASE C"/>
    <property type="match status" value="1"/>
</dbReference>
<gene>
    <name evidence="6" type="ORF">SNR37_002724</name>
</gene>
<feature type="domain" description="Histidine kinase" evidence="4">
    <location>
        <begin position="310"/>
        <end position="526"/>
    </location>
</feature>
<dbReference type="InterPro" id="IPR011006">
    <property type="entry name" value="CheY-like_superfamily"/>
</dbReference>
<dbReference type="Gene3D" id="3.40.50.2300">
    <property type="match status" value="2"/>
</dbReference>
<dbReference type="SUPFAM" id="SSF52172">
    <property type="entry name" value="CheY-like"/>
    <property type="match status" value="2"/>
</dbReference>
<feature type="modified residue" description="4-aspartylphosphate" evidence="2">
    <location>
        <position position="57"/>
    </location>
</feature>
<protein>
    <submittedName>
        <fullName evidence="6">Response regulator</fullName>
    </submittedName>
</protein>
<dbReference type="RefSeq" id="WP_329774635.1">
    <property type="nucleotide sequence ID" value="NZ_JAYDYW010000004.1"/>
</dbReference>
<dbReference type="InterPro" id="IPR001789">
    <property type="entry name" value="Sig_transdc_resp-reg_receiver"/>
</dbReference>